<organism evidence="2 3">
    <name type="scientific">Dreissena polymorpha</name>
    <name type="common">Zebra mussel</name>
    <name type="synonym">Mytilus polymorpha</name>
    <dbReference type="NCBI Taxonomy" id="45954"/>
    <lineage>
        <taxon>Eukaryota</taxon>
        <taxon>Metazoa</taxon>
        <taxon>Spiralia</taxon>
        <taxon>Lophotrochozoa</taxon>
        <taxon>Mollusca</taxon>
        <taxon>Bivalvia</taxon>
        <taxon>Autobranchia</taxon>
        <taxon>Heteroconchia</taxon>
        <taxon>Euheterodonta</taxon>
        <taxon>Imparidentia</taxon>
        <taxon>Neoheterodontei</taxon>
        <taxon>Myida</taxon>
        <taxon>Dreissenoidea</taxon>
        <taxon>Dreissenidae</taxon>
        <taxon>Dreissena</taxon>
    </lineage>
</organism>
<accession>A0A9D4BQP1</accession>
<dbReference type="AlphaFoldDB" id="A0A9D4BQP1"/>
<evidence type="ECO:0000256" key="1">
    <source>
        <dbReference type="SAM" id="MobiDB-lite"/>
    </source>
</evidence>
<proteinExistence type="predicted"/>
<sequence>MNLMEKKLHYMSKEKPLLDATKSRREHRPSDQPNRRGHIGRYVNMIRGRGFRSNRGQYPNRGYYRQDTTEQRSGTPNKRHLNQQTL</sequence>
<comment type="caution">
    <text evidence="2">The sequence shown here is derived from an EMBL/GenBank/DDBJ whole genome shotgun (WGS) entry which is preliminary data.</text>
</comment>
<feature type="region of interest" description="Disordered" evidence="1">
    <location>
        <begin position="1"/>
        <end position="86"/>
    </location>
</feature>
<feature type="compositionally biased region" description="Basic residues" evidence="1">
    <location>
        <begin position="77"/>
        <end position="86"/>
    </location>
</feature>
<evidence type="ECO:0000313" key="2">
    <source>
        <dbReference type="EMBL" id="KAH3703621.1"/>
    </source>
</evidence>
<keyword evidence="3" id="KW-1185">Reference proteome</keyword>
<reference evidence="2" key="1">
    <citation type="journal article" date="2019" name="bioRxiv">
        <title>The Genome of the Zebra Mussel, Dreissena polymorpha: A Resource for Invasive Species Research.</title>
        <authorList>
            <person name="McCartney M.A."/>
            <person name="Auch B."/>
            <person name="Kono T."/>
            <person name="Mallez S."/>
            <person name="Zhang Y."/>
            <person name="Obille A."/>
            <person name="Becker A."/>
            <person name="Abrahante J.E."/>
            <person name="Garbe J."/>
            <person name="Badalamenti J.P."/>
            <person name="Herman A."/>
            <person name="Mangelson H."/>
            <person name="Liachko I."/>
            <person name="Sullivan S."/>
            <person name="Sone E.D."/>
            <person name="Koren S."/>
            <person name="Silverstein K.A.T."/>
            <person name="Beckman K.B."/>
            <person name="Gohl D.M."/>
        </authorList>
    </citation>
    <scope>NUCLEOTIDE SEQUENCE</scope>
    <source>
        <strain evidence="2">Duluth1</strain>
        <tissue evidence="2">Whole animal</tissue>
    </source>
</reference>
<feature type="compositionally biased region" description="Basic and acidic residues" evidence="1">
    <location>
        <begin position="1"/>
        <end position="34"/>
    </location>
</feature>
<dbReference type="EMBL" id="JAIWYP010000015">
    <property type="protein sequence ID" value="KAH3703621.1"/>
    <property type="molecule type" value="Genomic_DNA"/>
</dbReference>
<name>A0A9D4BQP1_DREPO</name>
<dbReference type="Proteomes" id="UP000828390">
    <property type="component" value="Unassembled WGS sequence"/>
</dbReference>
<protein>
    <submittedName>
        <fullName evidence="2">Uncharacterized protein</fullName>
    </submittedName>
</protein>
<reference evidence="2" key="2">
    <citation type="submission" date="2020-11" db="EMBL/GenBank/DDBJ databases">
        <authorList>
            <person name="McCartney M.A."/>
            <person name="Auch B."/>
            <person name="Kono T."/>
            <person name="Mallez S."/>
            <person name="Becker A."/>
            <person name="Gohl D.M."/>
            <person name="Silverstein K.A.T."/>
            <person name="Koren S."/>
            <person name="Bechman K.B."/>
            <person name="Herman A."/>
            <person name="Abrahante J.E."/>
            <person name="Garbe J."/>
        </authorList>
    </citation>
    <scope>NUCLEOTIDE SEQUENCE</scope>
    <source>
        <strain evidence="2">Duluth1</strain>
        <tissue evidence="2">Whole animal</tissue>
    </source>
</reference>
<evidence type="ECO:0000313" key="3">
    <source>
        <dbReference type="Proteomes" id="UP000828390"/>
    </source>
</evidence>
<gene>
    <name evidence="2" type="ORF">DPMN_078660</name>
</gene>